<feature type="transmembrane region" description="Helical" evidence="1">
    <location>
        <begin position="75"/>
        <end position="96"/>
    </location>
</feature>
<evidence type="ECO:0000313" key="2">
    <source>
        <dbReference type="EMBL" id="KNC51091.1"/>
    </source>
</evidence>
<evidence type="ECO:0000313" key="3">
    <source>
        <dbReference type="Proteomes" id="UP000054408"/>
    </source>
</evidence>
<dbReference type="AlphaFoldDB" id="A0A0L0DG57"/>
<feature type="transmembrane region" description="Helical" evidence="1">
    <location>
        <begin position="108"/>
        <end position="130"/>
    </location>
</feature>
<dbReference type="RefSeq" id="XP_013756544.1">
    <property type="nucleotide sequence ID" value="XM_013901090.1"/>
</dbReference>
<feature type="transmembrane region" description="Helical" evidence="1">
    <location>
        <begin position="48"/>
        <end position="69"/>
    </location>
</feature>
<gene>
    <name evidence="2" type="ORF">AMSG_07081</name>
</gene>
<organism evidence="2 3">
    <name type="scientific">Thecamonas trahens ATCC 50062</name>
    <dbReference type="NCBI Taxonomy" id="461836"/>
    <lineage>
        <taxon>Eukaryota</taxon>
        <taxon>Apusozoa</taxon>
        <taxon>Apusomonadida</taxon>
        <taxon>Apusomonadidae</taxon>
        <taxon>Thecamonas</taxon>
    </lineage>
</organism>
<dbReference type="GeneID" id="25566094"/>
<reference evidence="2 3" key="1">
    <citation type="submission" date="2010-05" db="EMBL/GenBank/DDBJ databases">
        <title>The Genome Sequence of Thecamonas trahens ATCC 50062.</title>
        <authorList>
            <consortium name="The Broad Institute Genome Sequencing Platform"/>
            <person name="Russ C."/>
            <person name="Cuomo C."/>
            <person name="Shea T."/>
            <person name="Young S.K."/>
            <person name="Zeng Q."/>
            <person name="Koehrsen M."/>
            <person name="Haas B."/>
            <person name="Borodovsky M."/>
            <person name="Guigo R."/>
            <person name="Alvarado L."/>
            <person name="Berlin A."/>
            <person name="Bochicchio J."/>
            <person name="Borenstein D."/>
            <person name="Chapman S."/>
            <person name="Chen Z."/>
            <person name="Freedman E."/>
            <person name="Gellesch M."/>
            <person name="Goldberg J."/>
            <person name="Griggs A."/>
            <person name="Gujja S."/>
            <person name="Heilman E."/>
            <person name="Heiman D."/>
            <person name="Hepburn T."/>
            <person name="Howarth C."/>
            <person name="Jen D."/>
            <person name="Larson L."/>
            <person name="Mehta T."/>
            <person name="Park D."/>
            <person name="Pearson M."/>
            <person name="Roberts A."/>
            <person name="Saif S."/>
            <person name="Shenoy N."/>
            <person name="Sisk P."/>
            <person name="Stolte C."/>
            <person name="Sykes S."/>
            <person name="Thomson T."/>
            <person name="Walk T."/>
            <person name="White J."/>
            <person name="Yandava C."/>
            <person name="Burger G."/>
            <person name="Gray M.W."/>
            <person name="Holland P.W.H."/>
            <person name="King N."/>
            <person name="Lang F.B.F."/>
            <person name="Roger A.J."/>
            <person name="Ruiz-Trillo I."/>
            <person name="Lander E."/>
            <person name="Nusbaum C."/>
        </authorList>
    </citation>
    <scope>NUCLEOTIDE SEQUENCE [LARGE SCALE GENOMIC DNA]</scope>
    <source>
        <strain evidence="2 3">ATCC 50062</strain>
    </source>
</reference>
<sequence length="150" mass="16245">MTLGLGLLTRGSGLGSGKETDKSSILFLAILAVVPMGEWEDWHVAASVAYFAAAFGQNFVSTAYFYIWAPPSSSYPWYSALNLGLACGLSVLLYLFHERIVWFDIFGIHQLAYAIIEAATVACTVASYALPLLEVGHIEIVISAPRTHVS</sequence>
<protein>
    <submittedName>
        <fullName evidence="2">Uncharacterized protein</fullName>
    </submittedName>
</protein>
<keyword evidence="3" id="KW-1185">Reference proteome</keyword>
<keyword evidence="1" id="KW-1133">Transmembrane helix</keyword>
<dbReference type="Proteomes" id="UP000054408">
    <property type="component" value="Unassembled WGS sequence"/>
</dbReference>
<keyword evidence="1" id="KW-0472">Membrane</keyword>
<proteinExistence type="predicted"/>
<evidence type="ECO:0000256" key="1">
    <source>
        <dbReference type="SAM" id="Phobius"/>
    </source>
</evidence>
<name>A0A0L0DG57_THETB</name>
<dbReference type="EMBL" id="GL349464">
    <property type="protein sequence ID" value="KNC51091.1"/>
    <property type="molecule type" value="Genomic_DNA"/>
</dbReference>
<keyword evidence="1" id="KW-0812">Transmembrane</keyword>
<accession>A0A0L0DG57</accession>